<feature type="region of interest" description="Disordered" evidence="1">
    <location>
        <begin position="202"/>
        <end position="227"/>
    </location>
</feature>
<dbReference type="SUPFAM" id="SSF51735">
    <property type="entry name" value="NAD(P)-binding Rossmann-fold domains"/>
    <property type="match status" value="1"/>
</dbReference>
<evidence type="ECO:0000259" key="2">
    <source>
        <dbReference type="Pfam" id="PF13460"/>
    </source>
</evidence>
<dbReference type="InterPro" id="IPR036291">
    <property type="entry name" value="NAD(P)-bd_dom_sf"/>
</dbReference>
<organism evidence="3 4">
    <name type="scientific">Halosimplex rubrum</name>
    <dbReference type="NCBI Taxonomy" id="869889"/>
    <lineage>
        <taxon>Archaea</taxon>
        <taxon>Methanobacteriati</taxon>
        <taxon>Methanobacteriota</taxon>
        <taxon>Stenosarchaea group</taxon>
        <taxon>Halobacteria</taxon>
        <taxon>Halobacteriales</taxon>
        <taxon>Haloarculaceae</taxon>
        <taxon>Halosimplex</taxon>
    </lineage>
</organism>
<dbReference type="PANTHER" id="PTHR12126">
    <property type="entry name" value="NADH-UBIQUINONE OXIDOREDUCTASE 39 KDA SUBUNIT-RELATED"/>
    <property type="match status" value="1"/>
</dbReference>
<dbReference type="RefSeq" id="WP_179911004.1">
    <property type="nucleotide sequence ID" value="NZ_CP058910.1"/>
</dbReference>
<dbReference type="InterPro" id="IPR051207">
    <property type="entry name" value="ComplexI_NDUFA9_subunit"/>
</dbReference>
<gene>
    <name evidence="3" type="ORF">HZS55_07100</name>
</gene>
<dbReference type="Gene3D" id="3.40.50.720">
    <property type="entry name" value="NAD(P)-binding Rossmann-like Domain"/>
    <property type="match status" value="1"/>
</dbReference>
<dbReference type="OrthoDB" id="213145at2157"/>
<dbReference type="KEGG" id="hrr:HZS55_07100"/>
<feature type="domain" description="NAD(P)-binding" evidence="2">
    <location>
        <begin position="7"/>
        <end position="153"/>
    </location>
</feature>
<sequence length="317" mass="34025">MNVLVVGGSGFVGTHLSEELVERGHDVTVLSRSPDGEGLPAAVETYAGDVTDYDSIEGAFEGKDAVVYLVALSPLFKPKGGDEMHDRVHRGGAENCLRAAEEHGVERFVHQSALGADSDGPTHYLRAKGRAEELVRDSDREWVIFRPSIIFGEGGEFVEFTKKLKSWFAPGVPVYPLPGGGKQTRFQPIWVGEFVPMIADAVGPSPTSNRNSESSDDAVEGDDHVGETYEIGGPDVLTLREVTELVYDSEGKSVSIVPLPMALANVGLTVLGSVGFPMGRDQVRSLRLDNTTDRNDVGAFGADASELTTFRSYLGLA</sequence>
<proteinExistence type="predicted"/>
<dbReference type="CDD" id="cd05271">
    <property type="entry name" value="NDUFA9_like_SDR_a"/>
    <property type="match status" value="1"/>
</dbReference>
<accession>A0A7D5T4P1</accession>
<dbReference type="Proteomes" id="UP000509667">
    <property type="component" value="Chromosome"/>
</dbReference>
<name>A0A7D5T4P1_9EURY</name>
<dbReference type="PANTHER" id="PTHR12126:SF11">
    <property type="entry name" value="NADH DEHYDROGENASE [UBIQUINONE] 1 ALPHA SUBCOMPLEX SUBUNIT 9, MITOCHONDRIAL"/>
    <property type="match status" value="1"/>
</dbReference>
<dbReference type="GeneID" id="56077617"/>
<dbReference type="AlphaFoldDB" id="A0A7D5T4P1"/>
<dbReference type="InterPro" id="IPR016040">
    <property type="entry name" value="NAD(P)-bd_dom"/>
</dbReference>
<dbReference type="Pfam" id="PF13460">
    <property type="entry name" value="NAD_binding_10"/>
    <property type="match status" value="1"/>
</dbReference>
<evidence type="ECO:0000256" key="1">
    <source>
        <dbReference type="SAM" id="MobiDB-lite"/>
    </source>
</evidence>
<keyword evidence="4" id="KW-1185">Reference proteome</keyword>
<reference evidence="3 4" key="1">
    <citation type="submission" date="2020-07" db="EMBL/GenBank/DDBJ databases">
        <title>Halosimplex pelagicum sp. nov. and Halosimplex rubrum sp. nov., isolated from salted brown alga Laminaria, and emended description of the genus Halosimplex.</title>
        <authorList>
            <person name="Cui H."/>
        </authorList>
    </citation>
    <scope>NUCLEOTIDE SEQUENCE [LARGE SCALE GENOMIC DNA]</scope>
    <source>
        <strain evidence="3 4">R27</strain>
    </source>
</reference>
<dbReference type="GO" id="GO:0044877">
    <property type="term" value="F:protein-containing complex binding"/>
    <property type="evidence" value="ECO:0007669"/>
    <property type="project" value="TreeGrafter"/>
</dbReference>
<protein>
    <submittedName>
        <fullName evidence="3">Complex I NDUFA9 subunit family protein</fullName>
    </submittedName>
</protein>
<evidence type="ECO:0000313" key="4">
    <source>
        <dbReference type="Proteomes" id="UP000509667"/>
    </source>
</evidence>
<evidence type="ECO:0000313" key="3">
    <source>
        <dbReference type="EMBL" id="QLH77073.1"/>
    </source>
</evidence>
<dbReference type="EMBL" id="CP058910">
    <property type="protein sequence ID" value="QLH77073.1"/>
    <property type="molecule type" value="Genomic_DNA"/>
</dbReference>